<accession>A0A382EJH9</accession>
<name>A0A382EJH9_9ZZZZ</name>
<reference evidence="1" key="1">
    <citation type="submission" date="2018-05" db="EMBL/GenBank/DDBJ databases">
        <authorList>
            <person name="Lanie J.A."/>
            <person name="Ng W.-L."/>
            <person name="Kazmierczak K.M."/>
            <person name="Andrzejewski T.M."/>
            <person name="Davidsen T.M."/>
            <person name="Wayne K.J."/>
            <person name="Tettelin H."/>
            <person name="Glass J.I."/>
            <person name="Rusch D."/>
            <person name="Podicherti R."/>
            <person name="Tsui H.-C.T."/>
            <person name="Winkler M.E."/>
        </authorList>
    </citation>
    <scope>NUCLEOTIDE SEQUENCE</scope>
</reference>
<gene>
    <name evidence="1" type="ORF">METZ01_LOCUS202927</name>
</gene>
<organism evidence="1">
    <name type="scientific">marine metagenome</name>
    <dbReference type="NCBI Taxonomy" id="408172"/>
    <lineage>
        <taxon>unclassified sequences</taxon>
        <taxon>metagenomes</taxon>
        <taxon>ecological metagenomes</taxon>
    </lineage>
</organism>
<protein>
    <submittedName>
        <fullName evidence="1">Uncharacterized protein</fullName>
    </submittedName>
</protein>
<sequence>MFFFIIKPDISRHILEVNRSHEYVDILDGKQQVF</sequence>
<dbReference type="EMBL" id="UINC01044513">
    <property type="protein sequence ID" value="SVB50073.1"/>
    <property type="molecule type" value="Genomic_DNA"/>
</dbReference>
<dbReference type="AlphaFoldDB" id="A0A382EJH9"/>
<proteinExistence type="predicted"/>
<evidence type="ECO:0000313" key="1">
    <source>
        <dbReference type="EMBL" id="SVB50073.1"/>
    </source>
</evidence>